<evidence type="ECO:0000259" key="7">
    <source>
        <dbReference type="PROSITE" id="PS51767"/>
    </source>
</evidence>
<dbReference type="GeneID" id="24441773"/>
<evidence type="ECO:0000256" key="2">
    <source>
        <dbReference type="ARBA" id="ARBA00022670"/>
    </source>
</evidence>
<dbReference type="EMBL" id="GG662295">
    <property type="protein sequence ID" value="EWS71292.1"/>
    <property type="molecule type" value="Genomic_DNA"/>
</dbReference>
<evidence type="ECO:0000256" key="3">
    <source>
        <dbReference type="ARBA" id="ARBA00022750"/>
    </source>
</evidence>
<dbReference type="PANTHER" id="PTHR47966">
    <property type="entry name" value="BETA-SITE APP-CLEAVING ENZYME, ISOFORM A-RELATED"/>
    <property type="match status" value="1"/>
</dbReference>
<evidence type="ECO:0000256" key="4">
    <source>
        <dbReference type="ARBA" id="ARBA00022801"/>
    </source>
</evidence>
<dbReference type="PROSITE" id="PS51767">
    <property type="entry name" value="PEPTIDASE_A1"/>
    <property type="match status" value="1"/>
</dbReference>
<keyword evidence="3" id="KW-0064">Aspartyl protease</keyword>
<feature type="coiled-coil region" evidence="5">
    <location>
        <begin position="259"/>
        <end position="286"/>
    </location>
</feature>
<evidence type="ECO:0000256" key="6">
    <source>
        <dbReference type="SAM" id="Phobius"/>
    </source>
</evidence>
<evidence type="ECO:0000313" key="8">
    <source>
        <dbReference type="EMBL" id="EWS71292.1"/>
    </source>
</evidence>
<name>W7X0B2_TETTS</name>
<keyword evidence="6" id="KW-1133">Transmembrane helix</keyword>
<dbReference type="GO" id="GO:0004190">
    <property type="term" value="F:aspartic-type endopeptidase activity"/>
    <property type="evidence" value="ECO:0007669"/>
    <property type="project" value="UniProtKB-KW"/>
</dbReference>
<keyword evidence="6 8" id="KW-0812">Transmembrane</keyword>
<comment type="similarity">
    <text evidence="1">Belongs to the peptidase A1 family.</text>
</comment>
<dbReference type="RefSeq" id="XP_012656171.1">
    <property type="nucleotide sequence ID" value="XM_012800717.1"/>
</dbReference>
<sequence length="529" mass="63230">MQINLSKNKIVKYLILGFDLNQPYNWIKAPNFQIYQDKKVDYYLKKNNIQQDLTQSIQSSMKETKIKNPFLFQNCENIVESPQKFNNLKVKAQYNQQEIQNKILRFKYSTCFMSLNKSYDLNCSCMNYLIGNKTYDFIQFQDDQKHISFEFYKIERQFSQNSLNFQQNYRDGVIGFPFGKNKGSIIQEYINSNIIKKNSFSLYLYFDPSNLIQPCVVVGGFNKDYFQGQFNYTQMHNYEGQYSFRFDNLKIGSLNLFDCKNQYTIKQQQQQQNEQYEQRNKQIQHFYENRQNQKNSIVLKTENADTQINETNQYIGVLSTKELFIQIPLKVSKDFINIFKSFKIYCKKNKSNIVECIKHIDSQFPDLEIEIRNQNIENDQQQLHLKGENYIWECKRIDQNQNIKSYFQLDYLSMKETKNSINNYQICKTFFQVNEQVTIFTFGFSFMEKFYIHFDIDNQVIGFSQISRKSNLAKIINHSKLNYIIGPLVILIVCLYYYINFRIKTKQNESVSLNFCQQENNKSNLLNQA</sequence>
<evidence type="ECO:0000256" key="5">
    <source>
        <dbReference type="SAM" id="Coils"/>
    </source>
</evidence>
<dbReference type="Gene3D" id="2.40.70.10">
    <property type="entry name" value="Acid Proteases"/>
    <property type="match status" value="1"/>
</dbReference>
<dbReference type="InterPro" id="IPR021109">
    <property type="entry name" value="Peptidase_aspartic_dom_sf"/>
</dbReference>
<keyword evidence="5" id="KW-0175">Coiled coil</keyword>
<feature type="transmembrane region" description="Helical" evidence="6">
    <location>
        <begin position="481"/>
        <end position="499"/>
    </location>
</feature>
<reference evidence="9" key="1">
    <citation type="journal article" date="2006" name="PLoS Biol.">
        <title>Macronuclear genome sequence of the ciliate Tetrahymena thermophila, a model eukaryote.</title>
        <authorList>
            <person name="Eisen J.A."/>
            <person name="Coyne R.S."/>
            <person name="Wu M."/>
            <person name="Wu D."/>
            <person name="Thiagarajan M."/>
            <person name="Wortman J.R."/>
            <person name="Badger J.H."/>
            <person name="Ren Q."/>
            <person name="Amedeo P."/>
            <person name="Jones K.M."/>
            <person name="Tallon L.J."/>
            <person name="Delcher A.L."/>
            <person name="Salzberg S.L."/>
            <person name="Silva J.C."/>
            <person name="Haas B.J."/>
            <person name="Majoros W.H."/>
            <person name="Farzad M."/>
            <person name="Carlton J.M."/>
            <person name="Smith R.K. Jr."/>
            <person name="Garg J."/>
            <person name="Pearlman R.E."/>
            <person name="Karrer K.M."/>
            <person name="Sun L."/>
            <person name="Manning G."/>
            <person name="Elde N.C."/>
            <person name="Turkewitz A.P."/>
            <person name="Asai D.J."/>
            <person name="Wilkes D.E."/>
            <person name="Wang Y."/>
            <person name="Cai H."/>
            <person name="Collins K."/>
            <person name="Stewart B.A."/>
            <person name="Lee S.R."/>
            <person name="Wilamowska K."/>
            <person name="Weinberg Z."/>
            <person name="Ruzzo W.L."/>
            <person name="Wloga D."/>
            <person name="Gaertig J."/>
            <person name="Frankel J."/>
            <person name="Tsao C.-C."/>
            <person name="Gorovsky M.A."/>
            <person name="Keeling P.J."/>
            <person name="Waller R.F."/>
            <person name="Patron N.J."/>
            <person name="Cherry J.M."/>
            <person name="Stover N.A."/>
            <person name="Krieger C.J."/>
            <person name="del Toro C."/>
            <person name="Ryder H.F."/>
            <person name="Williamson S.C."/>
            <person name="Barbeau R.A."/>
            <person name="Hamilton E.P."/>
            <person name="Orias E."/>
        </authorList>
    </citation>
    <scope>NUCLEOTIDE SEQUENCE [LARGE SCALE GENOMIC DNA]</scope>
    <source>
        <strain evidence="9">SB210</strain>
    </source>
</reference>
<dbReference type="AlphaFoldDB" id="W7X0B2"/>
<dbReference type="GO" id="GO:0006508">
    <property type="term" value="P:proteolysis"/>
    <property type="evidence" value="ECO:0007669"/>
    <property type="project" value="UniProtKB-KW"/>
</dbReference>
<dbReference type="SUPFAM" id="SSF50630">
    <property type="entry name" value="Acid proteases"/>
    <property type="match status" value="1"/>
</dbReference>
<dbReference type="InterPro" id="IPR033121">
    <property type="entry name" value="PEPTIDASE_A1"/>
</dbReference>
<keyword evidence="6" id="KW-0472">Membrane</keyword>
<dbReference type="Pfam" id="PF00026">
    <property type="entry name" value="Asp"/>
    <property type="match status" value="1"/>
</dbReference>
<dbReference type="KEGG" id="tet:TTHERM_001128544"/>
<evidence type="ECO:0000313" key="9">
    <source>
        <dbReference type="Proteomes" id="UP000009168"/>
    </source>
</evidence>
<proteinExistence type="inferred from homology"/>
<protein>
    <submittedName>
        <fullName evidence="8">Transmembrane protein, putative</fullName>
    </submittedName>
</protein>
<evidence type="ECO:0000256" key="1">
    <source>
        <dbReference type="ARBA" id="ARBA00007447"/>
    </source>
</evidence>
<keyword evidence="4" id="KW-0378">Hydrolase</keyword>
<organism evidence="8 9">
    <name type="scientific">Tetrahymena thermophila (strain SB210)</name>
    <dbReference type="NCBI Taxonomy" id="312017"/>
    <lineage>
        <taxon>Eukaryota</taxon>
        <taxon>Sar</taxon>
        <taxon>Alveolata</taxon>
        <taxon>Ciliophora</taxon>
        <taxon>Intramacronucleata</taxon>
        <taxon>Oligohymenophorea</taxon>
        <taxon>Hymenostomatida</taxon>
        <taxon>Tetrahymenina</taxon>
        <taxon>Tetrahymenidae</taxon>
        <taxon>Tetrahymena</taxon>
    </lineage>
</organism>
<dbReference type="InParanoid" id="W7X0B2"/>
<dbReference type="InterPro" id="IPR001461">
    <property type="entry name" value="Aspartic_peptidase_A1"/>
</dbReference>
<keyword evidence="9" id="KW-1185">Reference proteome</keyword>
<feature type="domain" description="Peptidase A1" evidence="7">
    <location>
        <begin position="1"/>
        <end position="464"/>
    </location>
</feature>
<keyword evidence="2" id="KW-0645">Protease</keyword>
<dbReference type="PANTHER" id="PTHR47966:SF51">
    <property type="entry name" value="BETA-SITE APP-CLEAVING ENZYME, ISOFORM A-RELATED"/>
    <property type="match status" value="1"/>
</dbReference>
<accession>W7X0B2</accession>
<dbReference type="Proteomes" id="UP000009168">
    <property type="component" value="Unassembled WGS sequence"/>
</dbReference>
<gene>
    <name evidence="8" type="ORF">TTHERM_001128544</name>
</gene>